<feature type="compositionally biased region" description="Polar residues" evidence="6">
    <location>
        <begin position="54"/>
        <end position="65"/>
    </location>
</feature>
<dbReference type="PANTHER" id="PTHR34984:SF1">
    <property type="entry name" value="CARBON STORAGE REGULATOR"/>
    <property type="match status" value="1"/>
</dbReference>
<dbReference type="GO" id="GO:0005829">
    <property type="term" value="C:cytosol"/>
    <property type="evidence" value="ECO:0007669"/>
    <property type="project" value="TreeGrafter"/>
</dbReference>
<protein>
    <recommendedName>
        <fullName evidence="5">Translational regulator CsrA</fullName>
    </recommendedName>
</protein>
<feature type="compositionally biased region" description="Basic and acidic residues" evidence="6">
    <location>
        <begin position="95"/>
        <end position="106"/>
    </location>
</feature>
<dbReference type="GO" id="GO:0048027">
    <property type="term" value="F:mRNA 5'-UTR binding"/>
    <property type="evidence" value="ECO:0007669"/>
    <property type="project" value="UniProtKB-UniRule"/>
</dbReference>
<proteinExistence type="inferred from homology"/>
<evidence type="ECO:0000256" key="2">
    <source>
        <dbReference type="ARBA" id="ARBA00022491"/>
    </source>
</evidence>
<dbReference type="Pfam" id="PF02599">
    <property type="entry name" value="CsrA"/>
    <property type="match status" value="1"/>
</dbReference>
<dbReference type="GO" id="GO:0006402">
    <property type="term" value="P:mRNA catabolic process"/>
    <property type="evidence" value="ECO:0007669"/>
    <property type="project" value="InterPro"/>
</dbReference>
<evidence type="ECO:0000313" key="8">
    <source>
        <dbReference type="Proteomes" id="UP000253934"/>
    </source>
</evidence>
<dbReference type="FunFam" id="2.60.40.4380:FF:000002">
    <property type="entry name" value="Translational regulator CsrA"/>
    <property type="match status" value="1"/>
</dbReference>
<dbReference type="AlphaFoldDB" id="A0A369KQX7"/>
<comment type="subcellular location">
    <subcellularLocation>
        <location evidence="5">Cytoplasm</location>
    </subcellularLocation>
</comment>
<dbReference type="Proteomes" id="UP000253934">
    <property type="component" value="Unassembled WGS sequence"/>
</dbReference>
<dbReference type="EMBL" id="QOVW01000010">
    <property type="protein sequence ID" value="RDB37079.1"/>
    <property type="molecule type" value="Genomic_DNA"/>
</dbReference>
<dbReference type="SUPFAM" id="SSF117130">
    <property type="entry name" value="CsrA-like"/>
    <property type="match status" value="1"/>
</dbReference>
<gene>
    <name evidence="5 7" type="primary">csrA</name>
    <name evidence="7" type="ORF">DCC88_01910</name>
</gene>
<keyword evidence="2 5" id="KW-0678">Repressor</keyword>
<dbReference type="InterPro" id="IPR036107">
    <property type="entry name" value="CsrA_sf"/>
</dbReference>
<comment type="caution">
    <text evidence="7">The sequence shown here is derived from an EMBL/GenBank/DDBJ whole genome shotgun (WGS) entry which is preliminary data.</text>
</comment>
<reference evidence="7" key="1">
    <citation type="submission" date="2018-04" db="EMBL/GenBank/DDBJ databases">
        <title>Draft genome sequence of the Candidatus Spirobacillus cienkowskii, a pathogen of freshwater Daphnia species, reconstructed from hemolymph metagenomic reads.</title>
        <authorList>
            <person name="Bresciani L."/>
            <person name="Lemos L.N."/>
            <person name="Wale N."/>
            <person name="Lin J.Y."/>
            <person name="Fernandes G.R."/>
            <person name="Duffy M.A."/>
            <person name="Rodrigues J.M."/>
        </authorList>
    </citation>
    <scope>NUCLEOTIDE SEQUENCE [LARGE SCALE GENOMIC DNA]</scope>
    <source>
        <strain evidence="7">Binning01</strain>
    </source>
</reference>
<evidence type="ECO:0000256" key="6">
    <source>
        <dbReference type="SAM" id="MobiDB-lite"/>
    </source>
</evidence>
<comment type="function">
    <text evidence="5">A translational regulator that binds mRNA to regulate translation initiation and/or mRNA stability. Usually binds in the 5'-UTR at or near the Shine-Dalgarno sequence preventing ribosome-binding, thus repressing translation. Its main target seems to be the major flagellin gene, while its function is anatagonized by FliW.</text>
</comment>
<name>A0A369KQX7_9BACT</name>
<dbReference type="GO" id="GO:0045947">
    <property type="term" value="P:negative regulation of translational initiation"/>
    <property type="evidence" value="ECO:0007669"/>
    <property type="project" value="UniProtKB-UniRule"/>
</dbReference>
<dbReference type="NCBIfam" id="TIGR00202">
    <property type="entry name" value="csrA"/>
    <property type="match status" value="1"/>
</dbReference>
<sequence>MLVLTRKVGDVIAIGDNIKIIVMAIKGKQVRLGIEADRSTVVHREEVYQRIKQETNAASQSTVDSTAAAKELLQESQTHDANQSTGKKGIKIIKRNSDKSSDKKNK</sequence>
<comment type="similarity">
    <text evidence="5">Belongs to the CsrA/RsmA family.</text>
</comment>
<dbReference type="GO" id="GO:0044781">
    <property type="term" value="P:bacterial-type flagellum organization"/>
    <property type="evidence" value="ECO:0007669"/>
    <property type="project" value="UniProtKB-KW"/>
</dbReference>
<keyword evidence="8" id="KW-1185">Reference proteome</keyword>
<dbReference type="InterPro" id="IPR003751">
    <property type="entry name" value="CsrA"/>
</dbReference>
<evidence type="ECO:0000256" key="1">
    <source>
        <dbReference type="ARBA" id="ARBA00022490"/>
    </source>
</evidence>
<evidence type="ECO:0000256" key="4">
    <source>
        <dbReference type="ARBA" id="ARBA00022884"/>
    </source>
</evidence>
<dbReference type="GO" id="GO:1902208">
    <property type="term" value="P:regulation of bacterial-type flagellum assembly"/>
    <property type="evidence" value="ECO:0007669"/>
    <property type="project" value="UniProtKB-UniRule"/>
</dbReference>
<dbReference type="GO" id="GO:0006109">
    <property type="term" value="P:regulation of carbohydrate metabolic process"/>
    <property type="evidence" value="ECO:0007669"/>
    <property type="project" value="InterPro"/>
</dbReference>
<dbReference type="NCBIfam" id="NF002469">
    <property type="entry name" value="PRK01712.1"/>
    <property type="match status" value="1"/>
</dbReference>
<feature type="compositionally biased region" description="Polar residues" evidence="6">
    <location>
        <begin position="74"/>
        <end position="86"/>
    </location>
</feature>
<keyword evidence="4 5" id="KW-0694">RNA-binding</keyword>
<evidence type="ECO:0000256" key="3">
    <source>
        <dbReference type="ARBA" id="ARBA00022845"/>
    </source>
</evidence>
<evidence type="ECO:0000256" key="5">
    <source>
        <dbReference type="HAMAP-Rule" id="MF_00167"/>
    </source>
</evidence>
<comment type="subunit">
    <text evidence="5">Homodimer; the beta-strands of each monomer intercalate to form a hydrophobic core, while the alpha-helices form wings that extend away from the core.</text>
</comment>
<dbReference type="Gene3D" id="2.60.40.4380">
    <property type="entry name" value="Translational regulator CsrA"/>
    <property type="match status" value="1"/>
</dbReference>
<organism evidence="7 8">
    <name type="scientific">Spirobacillus cienkowskii</name>
    <dbReference type="NCBI Taxonomy" id="495820"/>
    <lineage>
        <taxon>Bacteria</taxon>
        <taxon>Pseudomonadati</taxon>
        <taxon>Bdellovibrionota</taxon>
        <taxon>Oligoflexia</taxon>
        <taxon>Silvanigrellales</taxon>
        <taxon>Spirobacillus</taxon>
    </lineage>
</organism>
<accession>A0A369KQX7</accession>
<feature type="region of interest" description="Disordered" evidence="6">
    <location>
        <begin position="53"/>
        <end position="106"/>
    </location>
</feature>
<dbReference type="HAMAP" id="MF_00167">
    <property type="entry name" value="CsrA"/>
    <property type="match status" value="1"/>
</dbReference>
<keyword evidence="5" id="KW-1005">Bacterial flagellum biogenesis</keyword>
<keyword evidence="3 5" id="KW-0810">Translation regulation</keyword>
<keyword evidence="1 5" id="KW-0963">Cytoplasm</keyword>
<evidence type="ECO:0000313" key="7">
    <source>
        <dbReference type="EMBL" id="RDB37079.1"/>
    </source>
</evidence>
<dbReference type="PANTHER" id="PTHR34984">
    <property type="entry name" value="CARBON STORAGE REGULATOR"/>
    <property type="match status" value="1"/>
</dbReference>